<dbReference type="PROSITE" id="PS50853">
    <property type="entry name" value="FN3"/>
    <property type="match status" value="1"/>
</dbReference>
<dbReference type="InterPro" id="IPR003599">
    <property type="entry name" value="Ig_sub"/>
</dbReference>
<dbReference type="PANTHER" id="PTHR23278:SF25">
    <property type="entry name" value="GH14967P"/>
    <property type="match status" value="1"/>
</dbReference>
<dbReference type="InterPro" id="IPR013106">
    <property type="entry name" value="Ig_V-set"/>
</dbReference>
<feature type="domain" description="Ig-like" evidence="8">
    <location>
        <begin position="244"/>
        <end position="317"/>
    </location>
</feature>
<dbReference type="Pfam" id="PF00047">
    <property type="entry name" value="ig"/>
    <property type="match status" value="1"/>
</dbReference>
<dbReference type="PANTHER" id="PTHR23278">
    <property type="entry name" value="SIDESTEP PROTEIN"/>
    <property type="match status" value="1"/>
</dbReference>
<keyword evidence="4 6" id="KW-0472">Membrane</keyword>
<feature type="signal peptide" evidence="7">
    <location>
        <begin position="1"/>
        <end position="20"/>
    </location>
</feature>
<dbReference type="SMART" id="SM00408">
    <property type="entry name" value="IGc2"/>
    <property type="match status" value="4"/>
</dbReference>
<comment type="subcellular location">
    <subcellularLocation>
        <location evidence="1">Membrane</location>
        <topology evidence="1">Single-pass membrane protein</topology>
    </subcellularLocation>
</comment>
<evidence type="ECO:0000256" key="6">
    <source>
        <dbReference type="SAM" id="Phobius"/>
    </source>
</evidence>
<proteinExistence type="predicted"/>
<gene>
    <name evidence="10" type="primary">Ncam2_0</name>
    <name evidence="10" type="ORF">g.6980</name>
</gene>
<feature type="domain" description="Fibronectin type-III" evidence="9">
    <location>
        <begin position="538"/>
        <end position="633"/>
    </location>
</feature>
<dbReference type="Pfam" id="PF07686">
    <property type="entry name" value="V-set"/>
    <property type="match status" value="1"/>
</dbReference>
<evidence type="ECO:0000256" key="3">
    <source>
        <dbReference type="ARBA" id="ARBA00022989"/>
    </source>
</evidence>
<dbReference type="InterPro" id="IPR013162">
    <property type="entry name" value="CD80_C2-set"/>
</dbReference>
<keyword evidence="5" id="KW-1015">Disulfide bond</keyword>
<keyword evidence="3 6" id="KW-1133">Transmembrane helix</keyword>
<feature type="domain" description="Ig-like" evidence="8">
    <location>
        <begin position="441"/>
        <end position="527"/>
    </location>
</feature>
<dbReference type="EMBL" id="GBXI01008421">
    <property type="protein sequence ID" value="JAD05871.1"/>
    <property type="molecule type" value="Transcribed_RNA"/>
</dbReference>
<evidence type="ECO:0000256" key="7">
    <source>
        <dbReference type="SAM" id="SignalP"/>
    </source>
</evidence>
<keyword evidence="2 6" id="KW-0812">Transmembrane</keyword>
<name>A0A0A1X4T6_ZEUCU</name>
<dbReference type="CTD" id="41184"/>
<dbReference type="Gene3D" id="2.60.40.10">
    <property type="entry name" value="Immunoglobulins"/>
    <property type="match status" value="5"/>
</dbReference>
<feature type="domain" description="Ig-like" evidence="8">
    <location>
        <begin position="34"/>
        <end position="128"/>
    </location>
</feature>
<dbReference type="CDD" id="cd00096">
    <property type="entry name" value="Ig"/>
    <property type="match status" value="1"/>
</dbReference>
<evidence type="ECO:0000259" key="9">
    <source>
        <dbReference type="PROSITE" id="PS50853"/>
    </source>
</evidence>
<feature type="domain" description="Ig-like" evidence="8">
    <location>
        <begin position="344"/>
        <end position="436"/>
    </location>
</feature>
<dbReference type="GeneID" id="105215789"/>
<reference evidence="10" key="1">
    <citation type="submission" date="2014-11" db="EMBL/GenBank/DDBJ databases">
        <authorList>
            <person name="Geib S."/>
        </authorList>
    </citation>
    <scope>NUCLEOTIDE SEQUENCE</scope>
</reference>
<dbReference type="GO" id="GO:0016020">
    <property type="term" value="C:membrane"/>
    <property type="evidence" value="ECO:0007669"/>
    <property type="project" value="UniProtKB-SubCell"/>
</dbReference>
<dbReference type="PROSITE" id="PS50835">
    <property type="entry name" value="IG_LIKE"/>
    <property type="match status" value="5"/>
</dbReference>
<keyword evidence="7" id="KW-0732">Signal</keyword>
<evidence type="ECO:0000256" key="2">
    <source>
        <dbReference type="ARBA" id="ARBA00022692"/>
    </source>
</evidence>
<protein>
    <submittedName>
        <fullName evidence="10">Neural cell adhesion molecule 2</fullName>
    </submittedName>
</protein>
<accession>A0A0A1X4T6</accession>
<organism evidence="10">
    <name type="scientific">Zeugodacus cucurbitae</name>
    <name type="common">Melon fruit fly</name>
    <name type="synonym">Bactrocera cucurbitae</name>
    <dbReference type="NCBI Taxonomy" id="28588"/>
    <lineage>
        <taxon>Eukaryota</taxon>
        <taxon>Metazoa</taxon>
        <taxon>Ecdysozoa</taxon>
        <taxon>Arthropoda</taxon>
        <taxon>Hexapoda</taxon>
        <taxon>Insecta</taxon>
        <taxon>Pterygota</taxon>
        <taxon>Neoptera</taxon>
        <taxon>Endopterygota</taxon>
        <taxon>Diptera</taxon>
        <taxon>Brachycera</taxon>
        <taxon>Muscomorpha</taxon>
        <taxon>Tephritoidea</taxon>
        <taxon>Tephritidae</taxon>
        <taxon>Zeugodacus</taxon>
        <taxon>Zeugodacus</taxon>
    </lineage>
</organism>
<feature type="domain" description="Ig-like" evidence="8">
    <location>
        <begin position="139"/>
        <end position="238"/>
    </location>
</feature>
<sequence>MKNLLLLFIYLIKLLVATQGNKDVPFYQIEALIGETIHLPCNATAKSGDEAVLILWYREDKGTPIYSVDIRSGITKTARRWSDESIFGNRAYFLFEGNPWELTIRNSQISDTGVYRCRVDFMKAQTYNSKIVLIIIALPKEIIIRDEQGFQRSTVAGPYNVGDYVILKCEAIGGNPTPELAWFFEDINLEYEMATDIQNKSIQSVIKFGPLRREHLNGRLTCQARNHLKAALVQAIVQIDMNFPPLSIRLLGAHQPLSAGRRYDLLCQSAGGRPPAVITWWQNEIRLEKTTETISSDGNQTTSTLSIIFEKSDSGKYLSCKAYNLAKPVMPLVDGWILDIQYIPEVQIRLGTSLKQNTIREGADVYFDCVINAHPPVYRVDWRHNGHILPSNISQGVIISNHSLVLQGVNKASGGNFSCIGYNTEGEGQSPSFSLDILYAPICLSNQLKVYGIAKHENVNVTCSVDANPPIVDFNWIFNNSIESIDVATNHISKTGLISSVEYTPLTELDYGTLLCTAANSIGRQLSPCMFHIIPAGRPDQVHNCSFINITVSSVIISCVEGFNGGLPQLFIMEVRNMYSKELYVNKTSSQPRFTLTTLIPGNPYILSIYASNLKGRSDATILNIDVIKTVDTRLNAGQVLNHRAEFVFSPFLSLSVGLSIAICIAILAIIFSLRTTCKNSSQIIKEFSHEHNLWEVSSRSSGSKEMDLNESDERNPDVIPELLEIEKQEYTERMMQQVATIGSNITNQFSKQPEVISHLSLTLRRDLPIRAYLNPSQNAYLSSNVNQSSLPKHIKNQMFSGYNSLVIGMNTKQSHVSMQQFLSRSAKSMSLAPESTSKIFSAVNSNQLEQSIPDIGKRYECNSYEQANRRYKHNNLRAKDHINASISDDEISAQTPLMTKRESTV</sequence>
<feature type="chain" id="PRO_5001983254" evidence="7">
    <location>
        <begin position="21"/>
        <end position="906"/>
    </location>
</feature>
<evidence type="ECO:0000256" key="1">
    <source>
        <dbReference type="ARBA" id="ARBA00004167"/>
    </source>
</evidence>
<evidence type="ECO:0000256" key="4">
    <source>
        <dbReference type="ARBA" id="ARBA00023136"/>
    </source>
</evidence>
<evidence type="ECO:0000256" key="5">
    <source>
        <dbReference type="ARBA" id="ARBA00023157"/>
    </source>
</evidence>
<dbReference type="InterPro" id="IPR007110">
    <property type="entry name" value="Ig-like_dom"/>
</dbReference>
<dbReference type="SUPFAM" id="SSF48726">
    <property type="entry name" value="Immunoglobulin"/>
    <property type="match status" value="5"/>
</dbReference>
<evidence type="ECO:0000313" key="10">
    <source>
        <dbReference type="EMBL" id="JAD05871.1"/>
    </source>
</evidence>
<reference evidence="10" key="2">
    <citation type="journal article" date="2015" name="Gigascience">
        <title>Reconstructing a comprehensive transcriptome assembly of a white-pupal translocated strain of the pest fruit fly Bactrocera cucurbitae.</title>
        <authorList>
            <person name="Sim S.B."/>
            <person name="Calla B."/>
            <person name="Hall B."/>
            <person name="DeRego T."/>
            <person name="Geib S.M."/>
        </authorList>
    </citation>
    <scope>NUCLEOTIDE SEQUENCE</scope>
</reference>
<dbReference type="Pfam" id="PF08205">
    <property type="entry name" value="C2-set_2"/>
    <property type="match status" value="1"/>
</dbReference>
<dbReference type="InterPro" id="IPR013151">
    <property type="entry name" value="Immunoglobulin_dom"/>
</dbReference>
<feature type="transmembrane region" description="Helical" evidence="6">
    <location>
        <begin position="652"/>
        <end position="674"/>
    </location>
</feature>
<dbReference type="OrthoDB" id="10006996at2759"/>
<dbReference type="AlphaFoldDB" id="A0A0A1X4T6"/>
<dbReference type="SMART" id="SM00409">
    <property type="entry name" value="IG"/>
    <property type="match status" value="3"/>
</dbReference>
<dbReference type="SUPFAM" id="SSF49265">
    <property type="entry name" value="Fibronectin type III"/>
    <property type="match status" value="1"/>
</dbReference>
<dbReference type="InterPro" id="IPR036179">
    <property type="entry name" value="Ig-like_dom_sf"/>
</dbReference>
<dbReference type="CDD" id="cd00063">
    <property type="entry name" value="FN3"/>
    <property type="match status" value="1"/>
</dbReference>
<dbReference type="InterPro" id="IPR036116">
    <property type="entry name" value="FN3_sf"/>
</dbReference>
<dbReference type="Pfam" id="PF13927">
    <property type="entry name" value="Ig_3"/>
    <property type="match status" value="2"/>
</dbReference>
<dbReference type="InterPro" id="IPR003598">
    <property type="entry name" value="Ig_sub2"/>
</dbReference>
<dbReference type="InterPro" id="IPR013783">
    <property type="entry name" value="Ig-like_fold"/>
</dbReference>
<evidence type="ECO:0000259" key="8">
    <source>
        <dbReference type="PROSITE" id="PS50835"/>
    </source>
</evidence>
<dbReference type="InterPro" id="IPR003961">
    <property type="entry name" value="FN3_dom"/>
</dbReference>